<dbReference type="PANTHER" id="PTHR33236:SF12">
    <property type="entry name" value="CUB DOMAIN-CONTAINING PROTEIN-RELATED"/>
    <property type="match status" value="1"/>
</dbReference>
<evidence type="ECO:0000259" key="1">
    <source>
        <dbReference type="Pfam" id="PF26080"/>
    </source>
</evidence>
<sequence>MVFNRGPYIYSIVYNLSASLNVFPVLVGRINGRNTLCNATRNGEQVEGVCLPARECVNAGGVKSGGCSILGTCCIIEKTCTNVTAVKLSYFVSPRTFQENCPLTVKPMNKDVCQLRLDFLEFSIAQPTQPVEESASNKSFQCLHDYFIVGSRGNLGFKHLCGENAKQHIYIPVTDRKDVVLHFGLARERNSNVQLVTPRWKIKIRQLECARYQATDLNHIQSSLTSMHQQHHHHHRPNYNSDYELIAPDDCLQYYPKETGKYETFNYNAGYGPYIGMTKYAICFRKRPNYCGIRHTAESFTMSYNVNNTIIYCHPQEEASENTSQDSLQIPGALFNSTRTDYFCDSQLNSSVSVSAYVPGPLQVIVRTDGFRVKERLETGFRVNYELLNAPCPL</sequence>
<dbReference type="EMBL" id="JARGDH010000001">
    <property type="protein sequence ID" value="KAL0280568.1"/>
    <property type="molecule type" value="Genomic_DNA"/>
</dbReference>
<dbReference type="AlphaFoldDB" id="A0AAW2IFP3"/>
<reference evidence="2" key="1">
    <citation type="journal article" date="2024" name="Gigascience">
        <title>Chromosome-level genome of the poultry shaft louse Menopon gallinae provides insight into the host-switching and adaptive evolution of parasitic lice.</title>
        <authorList>
            <person name="Xu Y."/>
            <person name="Ma L."/>
            <person name="Liu S."/>
            <person name="Liang Y."/>
            <person name="Liu Q."/>
            <person name="He Z."/>
            <person name="Tian L."/>
            <person name="Duan Y."/>
            <person name="Cai W."/>
            <person name="Li H."/>
            <person name="Song F."/>
        </authorList>
    </citation>
    <scope>NUCLEOTIDE SEQUENCE</scope>
    <source>
        <strain evidence="2">Cailab_2023a</strain>
    </source>
</reference>
<feature type="domain" description="CUB" evidence="1">
    <location>
        <begin position="248"/>
        <end position="387"/>
    </location>
</feature>
<name>A0AAW2IFP3_9NEOP</name>
<dbReference type="PANTHER" id="PTHR33236">
    <property type="entry name" value="INTRAFLAGELLAR TRANSPORT PROTEIN 122 FAMILY PROTEIN-RELATED"/>
    <property type="match status" value="1"/>
</dbReference>
<protein>
    <recommendedName>
        <fullName evidence="1">CUB domain-containing protein</fullName>
    </recommendedName>
</protein>
<comment type="caution">
    <text evidence="2">The sequence shown here is derived from an EMBL/GenBank/DDBJ whole genome shotgun (WGS) entry which is preliminary data.</text>
</comment>
<accession>A0AAW2IFP3</accession>
<dbReference type="Pfam" id="PF26080">
    <property type="entry name" value="CUB_animal"/>
    <property type="match status" value="1"/>
</dbReference>
<evidence type="ECO:0000313" key="2">
    <source>
        <dbReference type="EMBL" id="KAL0280568.1"/>
    </source>
</evidence>
<dbReference type="InterPro" id="IPR058698">
    <property type="entry name" value="CUB_metazoa"/>
</dbReference>
<organism evidence="2">
    <name type="scientific">Menopon gallinae</name>
    <name type="common">poultry shaft louse</name>
    <dbReference type="NCBI Taxonomy" id="328185"/>
    <lineage>
        <taxon>Eukaryota</taxon>
        <taxon>Metazoa</taxon>
        <taxon>Ecdysozoa</taxon>
        <taxon>Arthropoda</taxon>
        <taxon>Hexapoda</taxon>
        <taxon>Insecta</taxon>
        <taxon>Pterygota</taxon>
        <taxon>Neoptera</taxon>
        <taxon>Paraneoptera</taxon>
        <taxon>Psocodea</taxon>
        <taxon>Troctomorpha</taxon>
        <taxon>Phthiraptera</taxon>
        <taxon>Amblycera</taxon>
        <taxon>Menoponidae</taxon>
        <taxon>Menopon</taxon>
    </lineage>
</organism>
<proteinExistence type="predicted"/>
<gene>
    <name evidence="2" type="ORF">PYX00_001827</name>
</gene>